<evidence type="ECO:0000313" key="2">
    <source>
        <dbReference type="Proteomes" id="UP000653674"/>
    </source>
</evidence>
<dbReference type="AlphaFoldDB" id="A0A8J3LT22"/>
<dbReference type="Proteomes" id="UP000653674">
    <property type="component" value="Unassembled WGS sequence"/>
</dbReference>
<evidence type="ECO:0000313" key="1">
    <source>
        <dbReference type="EMBL" id="GIG73086.1"/>
    </source>
</evidence>
<protein>
    <submittedName>
        <fullName evidence="1">Uncharacterized protein</fullName>
    </submittedName>
</protein>
<keyword evidence="2" id="KW-1185">Reference proteome</keyword>
<dbReference type="InterPro" id="IPR056131">
    <property type="entry name" value="DUF7714"/>
</dbReference>
<dbReference type="EMBL" id="BONU01000007">
    <property type="protein sequence ID" value="GIG73086.1"/>
    <property type="molecule type" value="Genomic_DNA"/>
</dbReference>
<reference evidence="1" key="1">
    <citation type="submission" date="2021-01" db="EMBL/GenBank/DDBJ databases">
        <title>Whole genome shotgun sequence of Planosporangium flavigriseum NBRC 105377.</title>
        <authorList>
            <person name="Komaki H."/>
            <person name="Tamura T."/>
        </authorList>
    </citation>
    <scope>NUCLEOTIDE SEQUENCE</scope>
    <source>
        <strain evidence="1">NBRC 105377</strain>
    </source>
</reference>
<accession>A0A8J3LT22</accession>
<dbReference type="Pfam" id="PF24830">
    <property type="entry name" value="DUF7714"/>
    <property type="match status" value="1"/>
</dbReference>
<gene>
    <name evidence="1" type="ORF">Pfl04_14900</name>
</gene>
<proteinExistence type="predicted"/>
<sequence>MTLQSHRTRANLVPNAYRGVSVSHARLPLDPDRLREHFLGREAYRRTRFLVVRDDAGGTALLRVEKESEAPLFSPIVEVEVLATPDECAYVVAPEADTAVPSTLARIAVERAPEARAVVVEGRYEHVSFIVNPKPLRLLVQEVVPPTPAKLFDQVQRLLAVAEDLPPILPVPDVITFEELAAQAPSPRYLLPCSGSGVAVAGAATAYLDQRPPAEPWTLLGCERSQGIHEWFYGERPPTVEMCPRQRGHQTGTAVLTKCCLLEDRIEREDGRVVVPWGASLDQVRDALREVALMWEPEWRPV</sequence>
<name>A0A8J3LT22_9ACTN</name>
<comment type="caution">
    <text evidence="1">The sequence shown here is derived from an EMBL/GenBank/DDBJ whole genome shotgun (WGS) entry which is preliminary data.</text>
</comment>
<dbReference type="RefSeq" id="WP_168071751.1">
    <property type="nucleotide sequence ID" value="NZ_BAAAQJ010000003.1"/>
</dbReference>
<organism evidence="1 2">
    <name type="scientific">Planosporangium flavigriseum</name>
    <dbReference type="NCBI Taxonomy" id="373681"/>
    <lineage>
        <taxon>Bacteria</taxon>
        <taxon>Bacillati</taxon>
        <taxon>Actinomycetota</taxon>
        <taxon>Actinomycetes</taxon>
        <taxon>Micromonosporales</taxon>
        <taxon>Micromonosporaceae</taxon>
        <taxon>Planosporangium</taxon>
    </lineage>
</organism>